<dbReference type="KEGG" id="rev:HUE57_16375"/>
<sequence>MKLNITRKISLLSVLLVFCTAGMVAWVFYVSSNAILIKNKIEQLSFGVQQDGVKLVELVDSVQQDVRFISDLSSIDGIIQAHKAPDPDQVITADWIWRQRLSSSFQDCCKPNVPTFRYA</sequence>
<dbReference type="EMBL" id="CP054491">
    <property type="protein sequence ID" value="QKQ27690.1"/>
    <property type="molecule type" value="Genomic_DNA"/>
</dbReference>
<gene>
    <name evidence="2" type="ORF">HUE57_16375</name>
</gene>
<proteinExistence type="predicted"/>
<protein>
    <submittedName>
        <fullName evidence="2">Uncharacterized protein</fullName>
    </submittedName>
</protein>
<evidence type="ECO:0000256" key="1">
    <source>
        <dbReference type="SAM" id="Phobius"/>
    </source>
</evidence>
<dbReference type="AlphaFoldDB" id="A0A6N0HZ81"/>
<evidence type="ECO:0000313" key="2">
    <source>
        <dbReference type="EMBL" id="QKQ27690.1"/>
    </source>
</evidence>
<keyword evidence="1" id="KW-0472">Membrane</keyword>
<reference evidence="2 3" key="1">
    <citation type="submission" date="2020-05" db="EMBL/GenBank/DDBJ databases">
        <title>Horizontal transmission and recombination maintain forever young bacterial symbiont genomes.</title>
        <authorList>
            <person name="Russell S.L."/>
            <person name="Pepper-Tunick E."/>
            <person name="Svedberg J."/>
            <person name="Byrne A."/>
            <person name="Ruelas Castillo J."/>
            <person name="Vollmers C."/>
            <person name="Beinart R.A."/>
            <person name="Corbett-Detig R."/>
        </authorList>
    </citation>
    <scope>NUCLEOTIDE SEQUENCE [LARGE SCALE GENOMIC DNA]</scope>
    <source>
        <strain evidence="2">Santa_Monica_outfall</strain>
    </source>
</reference>
<organism evidence="2 3">
    <name type="scientific">Candidatus Reidiella endopervernicosa</name>
    <dbReference type="NCBI Taxonomy" id="2738883"/>
    <lineage>
        <taxon>Bacteria</taxon>
        <taxon>Pseudomonadati</taxon>
        <taxon>Pseudomonadota</taxon>
        <taxon>Gammaproteobacteria</taxon>
        <taxon>Candidatus Reidiella</taxon>
    </lineage>
</organism>
<keyword evidence="1" id="KW-1133">Transmembrane helix</keyword>
<accession>A0A6N0HZ81</accession>
<evidence type="ECO:0000313" key="3">
    <source>
        <dbReference type="Proteomes" id="UP000509658"/>
    </source>
</evidence>
<name>A0A6N0HZ81_9GAMM</name>
<feature type="transmembrane region" description="Helical" evidence="1">
    <location>
        <begin position="9"/>
        <end position="29"/>
    </location>
</feature>
<keyword evidence="1" id="KW-0812">Transmembrane</keyword>
<keyword evidence="3" id="KW-1185">Reference proteome</keyword>
<dbReference type="RefSeq" id="WP_174673544.1">
    <property type="nucleotide sequence ID" value="NZ_CP054491.1"/>
</dbReference>
<dbReference type="Proteomes" id="UP000509658">
    <property type="component" value="Chromosome"/>
</dbReference>